<name>A0ABV2R0V7_9HYPH</name>
<accession>A0ABV2R0V7</accession>
<organism evidence="1 2">
    <name type="scientific">Kaistia defluvii</name>
    <dbReference type="NCBI Taxonomy" id="410841"/>
    <lineage>
        <taxon>Bacteria</taxon>
        <taxon>Pseudomonadati</taxon>
        <taxon>Pseudomonadota</taxon>
        <taxon>Alphaproteobacteria</taxon>
        <taxon>Hyphomicrobiales</taxon>
        <taxon>Kaistiaceae</taxon>
        <taxon>Kaistia</taxon>
    </lineage>
</organism>
<dbReference type="EMBL" id="JBEPSM010000002">
    <property type="protein sequence ID" value="MET4634910.1"/>
    <property type="molecule type" value="Genomic_DNA"/>
</dbReference>
<proteinExistence type="predicted"/>
<comment type="caution">
    <text evidence="1">The sequence shown here is derived from an EMBL/GenBank/DDBJ whole genome shotgun (WGS) entry which is preliminary data.</text>
</comment>
<keyword evidence="2" id="KW-1185">Reference proteome</keyword>
<gene>
    <name evidence="1" type="ORF">ABIE08_002856</name>
</gene>
<dbReference type="Proteomes" id="UP001549321">
    <property type="component" value="Unassembled WGS sequence"/>
</dbReference>
<reference evidence="1 2" key="1">
    <citation type="submission" date="2024-06" db="EMBL/GenBank/DDBJ databases">
        <title>Sorghum-associated microbial communities from plants grown in Nebraska, USA.</title>
        <authorList>
            <person name="Schachtman D."/>
        </authorList>
    </citation>
    <scope>NUCLEOTIDE SEQUENCE [LARGE SCALE GENOMIC DNA]</scope>
    <source>
        <strain evidence="1 2">3207</strain>
    </source>
</reference>
<sequence length="38" mass="4436">MSLIRIILARALFWCVVKLIEAEERALGLAPLKQERER</sequence>
<evidence type="ECO:0000313" key="1">
    <source>
        <dbReference type="EMBL" id="MET4634910.1"/>
    </source>
</evidence>
<protein>
    <submittedName>
        <fullName evidence="1">Uncharacterized protein</fullName>
    </submittedName>
</protein>
<evidence type="ECO:0000313" key="2">
    <source>
        <dbReference type="Proteomes" id="UP001549321"/>
    </source>
</evidence>